<comment type="caution">
    <text evidence="2">The sequence shown here is derived from an EMBL/GenBank/DDBJ whole genome shotgun (WGS) entry which is preliminary data.</text>
</comment>
<sequence length="910" mass="99262">MSEERSLVFPARNPFPPRGTTSMEERVLDSALSTWELDAPTAELPAVELLWSIAQRYMSGFATGLRGQGQVAFLHGDHGTGKTHAVRHMLSRLSARPRSPGPAPYRLYVKAQDDDFLSCYRRLMSQIDPPVLRDLSLRFLGAIAGVEAGRAYGAETEASATEALREEPDHLYAMIRDMMVEPGAVLQSQARELSEITGDQEDFQRALTSLLDPLLEAAAYDWLVGREIDPVDASRLGVSGSITDHELCRYGIQLMVAMCSRSGRPVVVVIDQCERLMLGEVEETGRRNEGLLHSLAERVPQENGMLVLIGNEQAWDRMRRDLKQRFGHNVVASSAMNLDQAVRLLQVYLREVSGAEDEIRPFRLSGVRALLAQSEGNARRLLQLAWLAYERAAPDRAPITRAMVERALDGEQPSSRAAPPGPTTLGEVVARLEESERLTVVELGGEGLIAFDLHRDAAGTPHGRSRPMMPWPGPPDGRADHRAAAREHLPEDARAAVLRAAGVPVTADVVLVCTSPESPQASQAMDWLSAAHPEAACFTEPGADVVELLRRTIAADPLRLPYELVALRADPDSGRLLLDTLPLFPAGARGGESAEVTVHCPPADERGTAFAIVAWRGDAPTLVSVHSATLVPGRRTFTAELLRPGRVRFAGLRGLGGPVKEDRGWEELVAAVPDKLDGSWESVHVICAVEISGPLGTVRERLLRVRQVITVAAEALLGMLEVSLVVYGEHSYDRDAADQPVVVAAWRTTLEEALRALGDLRLERRPGGYPYAAQVEDMLDTVVSRLSLDAEGRSVLLTVGDRPPHPPRVHRSEILPCPRRYDWEALLSRLDPHPGIALAAICDRPPDQADAVWTRLNGGRPAASLDTVDVRRLVADVGLPLSSARRIPFPMIDGVPPSHPPTLSEASRVT</sequence>
<evidence type="ECO:0000256" key="1">
    <source>
        <dbReference type="SAM" id="MobiDB-lite"/>
    </source>
</evidence>
<dbReference type="SUPFAM" id="SSF52540">
    <property type="entry name" value="P-loop containing nucleoside triphosphate hydrolases"/>
    <property type="match status" value="1"/>
</dbReference>
<gene>
    <name evidence="2" type="ORF">ACFO60_05855</name>
</gene>
<dbReference type="PANTHER" id="PTHR35894:SF1">
    <property type="entry name" value="PHOSPHORIBULOKINASE _ URIDINE KINASE FAMILY"/>
    <property type="match status" value="1"/>
</dbReference>
<reference evidence="3" key="1">
    <citation type="journal article" date="2019" name="Int. J. Syst. Evol. Microbiol.">
        <title>The Global Catalogue of Microorganisms (GCM) 10K type strain sequencing project: providing services to taxonomists for standard genome sequencing and annotation.</title>
        <authorList>
            <consortium name="The Broad Institute Genomics Platform"/>
            <consortium name="The Broad Institute Genome Sequencing Center for Infectious Disease"/>
            <person name="Wu L."/>
            <person name="Ma J."/>
        </authorList>
    </citation>
    <scope>NUCLEOTIDE SEQUENCE [LARGE SCALE GENOMIC DNA]</scope>
    <source>
        <strain evidence="3">CGMCC 4.7132</strain>
    </source>
</reference>
<dbReference type="PANTHER" id="PTHR35894">
    <property type="entry name" value="GENERAL SECRETION PATHWAY PROTEIN A-RELATED"/>
    <property type="match status" value="1"/>
</dbReference>
<dbReference type="Gene3D" id="3.40.50.300">
    <property type="entry name" value="P-loop containing nucleotide triphosphate hydrolases"/>
    <property type="match status" value="1"/>
</dbReference>
<keyword evidence="3" id="KW-1185">Reference proteome</keyword>
<evidence type="ECO:0000313" key="3">
    <source>
        <dbReference type="Proteomes" id="UP001596004"/>
    </source>
</evidence>
<dbReference type="RefSeq" id="WP_380837925.1">
    <property type="nucleotide sequence ID" value="NZ_JBHSFP010000002.1"/>
</dbReference>
<dbReference type="InterPro" id="IPR027417">
    <property type="entry name" value="P-loop_NTPase"/>
</dbReference>
<dbReference type="InterPro" id="IPR052026">
    <property type="entry name" value="ExeA_AAA_ATPase_DNA-bind"/>
</dbReference>
<name>A0ABV9CCD8_9ACTN</name>
<dbReference type="Proteomes" id="UP001596004">
    <property type="component" value="Unassembled WGS sequence"/>
</dbReference>
<evidence type="ECO:0000313" key="2">
    <source>
        <dbReference type="EMBL" id="MFC4530277.1"/>
    </source>
</evidence>
<protein>
    <recommendedName>
        <fullName evidence="4">AAA+ ATPase domain-containing protein</fullName>
    </recommendedName>
</protein>
<proteinExistence type="predicted"/>
<accession>A0ABV9CCD8</accession>
<dbReference type="EMBL" id="JBHSFP010000002">
    <property type="protein sequence ID" value="MFC4530277.1"/>
    <property type="molecule type" value="Genomic_DNA"/>
</dbReference>
<organism evidence="2 3">
    <name type="scientific">Sphaerisporangium dianthi</name>
    <dbReference type="NCBI Taxonomy" id="1436120"/>
    <lineage>
        <taxon>Bacteria</taxon>
        <taxon>Bacillati</taxon>
        <taxon>Actinomycetota</taxon>
        <taxon>Actinomycetes</taxon>
        <taxon>Streptosporangiales</taxon>
        <taxon>Streptosporangiaceae</taxon>
        <taxon>Sphaerisporangium</taxon>
    </lineage>
</organism>
<evidence type="ECO:0008006" key="4">
    <source>
        <dbReference type="Google" id="ProtNLM"/>
    </source>
</evidence>
<feature type="region of interest" description="Disordered" evidence="1">
    <location>
        <begin position="1"/>
        <end position="22"/>
    </location>
</feature>